<dbReference type="InterPro" id="IPR056656">
    <property type="entry name" value="DUF7754"/>
</dbReference>
<name>A0A914YY18_9BILA</name>
<sequence length="529" mass="61570">MLCRTSKPDFVKPSLNSDQEEIHIYGEAREENIEWRFLAQVRILAAINEAHSSLRVVDYDIFEFSNRTKPLTLINRDHRLSHIRIEIRYVNQFYEKLPNFTEESRSGDILLNFSDGKPSLKVHSSLMALYSPNMAKNLEKFQTSEFLHSGKQAEIDMTECDREDFVEVLYQIYSQARPLWADFRRLSRGAVAYQILPVMERIIKHLIEFDMPIIQKIKEAIKLGVEDAIGELAFTAEKLGIWSYLIGTGFDPKAEFGDDIYHRLICPALIQAKRTPHFARYRFPYKLPYSLENPTEMEMPFMVPLKVSGKTFFVNKGILQLYNDSEMATGNNGERYFRINVELSKYLESKDLTIQQVIEAMLNYMNPQNHRIRIEFVRPVIMIANEHKMFKLVKEMEQFLVDEPPMTSELLLDQLVFAQRYNLKNVIGQTLLRIEVNFVNIAYNLIETEIFKKHISKDLQNKIMDRIVSGWGQSSWRLADCIPTKKLRRFIEGDCGGPTSNHDADLVTFNEINSHYAFGEPHAAKAEQE</sequence>
<evidence type="ECO:0000313" key="2">
    <source>
        <dbReference type="Proteomes" id="UP000887577"/>
    </source>
</evidence>
<accession>A0A914YY18</accession>
<evidence type="ECO:0000313" key="3">
    <source>
        <dbReference type="WBParaSite" id="PSU_v2.g5395.t1"/>
    </source>
</evidence>
<feature type="domain" description="DUF7754" evidence="1">
    <location>
        <begin position="209"/>
        <end position="272"/>
    </location>
</feature>
<evidence type="ECO:0000259" key="1">
    <source>
        <dbReference type="Pfam" id="PF24937"/>
    </source>
</evidence>
<protein>
    <submittedName>
        <fullName evidence="3">BTB domain-containing protein</fullName>
    </submittedName>
</protein>
<dbReference type="WBParaSite" id="PSU_v2.g5395.t1">
    <property type="protein sequence ID" value="PSU_v2.g5395.t1"/>
    <property type="gene ID" value="PSU_v2.g5395"/>
</dbReference>
<keyword evidence="2" id="KW-1185">Reference proteome</keyword>
<organism evidence="2 3">
    <name type="scientific">Panagrolaimus superbus</name>
    <dbReference type="NCBI Taxonomy" id="310955"/>
    <lineage>
        <taxon>Eukaryota</taxon>
        <taxon>Metazoa</taxon>
        <taxon>Ecdysozoa</taxon>
        <taxon>Nematoda</taxon>
        <taxon>Chromadorea</taxon>
        <taxon>Rhabditida</taxon>
        <taxon>Tylenchina</taxon>
        <taxon>Panagrolaimomorpha</taxon>
        <taxon>Panagrolaimoidea</taxon>
        <taxon>Panagrolaimidae</taxon>
        <taxon>Panagrolaimus</taxon>
    </lineage>
</organism>
<dbReference type="AlphaFoldDB" id="A0A914YY18"/>
<reference evidence="3" key="1">
    <citation type="submission" date="2022-11" db="UniProtKB">
        <authorList>
            <consortium name="WormBaseParasite"/>
        </authorList>
    </citation>
    <scope>IDENTIFICATION</scope>
</reference>
<dbReference type="PANTHER" id="PTHR22744">
    <property type="entry name" value="HELIX LOOP HELIX PROTEIN 21-RELATED"/>
    <property type="match status" value="1"/>
</dbReference>
<dbReference type="Pfam" id="PF24937">
    <property type="entry name" value="DUF7754"/>
    <property type="match status" value="1"/>
</dbReference>
<dbReference type="PANTHER" id="PTHR22744:SF14">
    <property type="entry name" value="BTB DOMAIN-CONTAINING PROTEIN-RELATED"/>
    <property type="match status" value="1"/>
</dbReference>
<dbReference type="Proteomes" id="UP000887577">
    <property type="component" value="Unplaced"/>
</dbReference>
<proteinExistence type="predicted"/>